<feature type="domain" description="AMP-dependent synthetase/ligase" evidence="6">
    <location>
        <begin position="1"/>
        <end position="160"/>
    </location>
</feature>
<dbReference type="AlphaFoldDB" id="A9WU56"/>
<evidence type="ECO:0000256" key="1">
    <source>
        <dbReference type="ARBA" id="ARBA00006432"/>
    </source>
</evidence>
<evidence type="ECO:0000256" key="2">
    <source>
        <dbReference type="ARBA" id="ARBA00022598"/>
    </source>
</evidence>
<dbReference type="GO" id="GO:0004467">
    <property type="term" value="F:long-chain fatty acid-CoA ligase activity"/>
    <property type="evidence" value="ECO:0007669"/>
    <property type="project" value="TreeGrafter"/>
</dbReference>
<accession>A9WU56</accession>
<dbReference type="Proteomes" id="UP000002007">
    <property type="component" value="Chromosome"/>
</dbReference>
<proteinExistence type="inferred from homology"/>
<dbReference type="SUPFAM" id="SSF56801">
    <property type="entry name" value="Acetyl-CoA synthetase-like"/>
    <property type="match status" value="1"/>
</dbReference>
<dbReference type="Pfam" id="PF00501">
    <property type="entry name" value="AMP-binding"/>
    <property type="match status" value="1"/>
</dbReference>
<evidence type="ECO:0000313" key="8">
    <source>
        <dbReference type="Proteomes" id="UP000002007"/>
    </source>
</evidence>
<dbReference type="Gene3D" id="3.40.50.12780">
    <property type="entry name" value="N-terminal domain of ligase-like"/>
    <property type="match status" value="1"/>
</dbReference>
<dbReference type="PANTHER" id="PTHR43272">
    <property type="entry name" value="LONG-CHAIN-FATTY-ACID--COA LIGASE"/>
    <property type="match status" value="1"/>
</dbReference>
<dbReference type="KEGG" id="rsa:RSal33209_3006"/>
<evidence type="ECO:0000256" key="4">
    <source>
        <dbReference type="ARBA" id="ARBA00023098"/>
    </source>
</evidence>
<dbReference type="PANTHER" id="PTHR43272:SF32">
    <property type="entry name" value="AMP-DEPENDENT SYNTHETASE_LIGASE DOMAIN-CONTAINING PROTEIN"/>
    <property type="match status" value="1"/>
</dbReference>
<keyword evidence="2 7" id="KW-0436">Ligase</keyword>
<reference evidence="8" key="1">
    <citation type="journal article" date="2008" name="J. Bacteriol.">
        <title>Genome sequence of the fish pathogen Renibacterium salmoninarum suggests reductive evolution away from an environmental Arthrobacter ancestor.</title>
        <authorList>
            <person name="Wiens G.D."/>
            <person name="Rockey D.D."/>
            <person name="Wu Z."/>
            <person name="Chang J."/>
            <person name="Levy R."/>
            <person name="Crane S."/>
            <person name="Chen D.S."/>
            <person name="Capri G.R."/>
            <person name="Burnett J.R."/>
            <person name="Sudheesh P.S."/>
            <person name="Schipma M.J."/>
            <person name="Burd H."/>
            <person name="Bhattacharyya A."/>
            <person name="Rhodes L.D."/>
            <person name="Kaul R."/>
            <person name="Strom M.S."/>
        </authorList>
    </citation>
    <scope>NUCLEOTIDE SEQUENCE [LARGE SCALE GENOMIC DNA]</scope>
    <source>
        <strain evidence="8">ATCC 33209 / DSM 20767 / JCM 11484 / NBRC 15589 / NCIMB 2235</strain>
    </source>
</reference>
<evidence type="ECO:0000259" key="6">
    <source>
        <dbReference type="Pfam" id="PF00501"/>
    </source>
</evidence>
<dbReference type="InterPro" id="IPR042099">
    <property type="entry name" value="ANL_N_sf"/>
</dbReference>
<dbReference type="Pfam" id="PF23562">
    <property type="entry name" value="AMP-binding_C_3"/>
    <property type="match status" value="1"/>
</dbReference>
<name>A9WU56_RENSM</name>
<keyword evidence="3" id="KW-0276">Fatty acid metabolism</keyword>
<dbReference type="STRING" id="288705.RSal33209_3006"/>
<dbReference type="eggNOG" id="COG1022">
    <property type="taxonomic scope" value="Bacteria"/>
</dbReference>
<gene>
    <name evidence="7" type="ordered locus">RSal33209_3006</name>
</gene>
<evidence type="ECO:0000256" key="5">
    <source>
        <dbReference type="ARBA" id="ARBA00032875"/>
    </source>
</evidence>
<sequence>MLCVPRIYEKVLEGAEQKAQDSGRGKVFEVALRTAIDYSQALDAQARQAGSGPGLVLRLKHKVFDKLVYAKLRQAFGGKVHYTVSGASALGLRQAHFFRGAGVMVLEGYGLTESTALCTANTPEHTKIGTVGIPLPGTTIRIADDGEVLIKGIGVFAGYHANEAATAEAFVDGFFRTGDLGTLDEDGFLTITGRKKDLIVTAGGKNVYPAPLEDALRESLLISQAVVVGEGRPFISALLTLDPDALDRWNAQHGSSVSAQAAMDSAELCAELQLAVDKANQSVSRAESIRKFSILPEDFSVESGQLTPSLKVKRNAVISDYDGLIDELYR</sequence>
<keyword evidence="8" id="KW-1185">Reference proteome</keyword>
<comment type="similarity">
    <text evidence="1">Belongs to the ATP-dependent AMP-binding enzyme family.</text>
</comment>
<protein>
    <recommendedName>
        <fullName evidence="5">Acyl-CoA synthetase</fullName>
    </recommendedName>
</protein>
<dbReference type="EMBL" id="CP000910">
    <property type="protein sequence ID" value="ABY24727.1"/>
    <property type="molecule type" value="Genomic_DNA"/>
</dbReference>
<evidence type="ECO:0000313" key="7">
    <source>
        <dbReference type="EMBL" id="ABY24727.1"/>
    </source>
</evidence>
<dbReference type="GO" id="GO:0016020">
    <property type="term" value="C:membrane"/>
    <property type="evidence" value="ECO:0007669"/>
    <property type="project" value="TreeGrafter"/>
</dbReference>
<dbReference type="InterPro" id="IPR000873">
    <property type="entry name" value="AMP-dep_synth/lig_dom"/>
</dbReference>
<organism evidence="7 8">
    <name type="scientific">Renibacterium salmoninarum (strain ATCC 33209 / DSM 20767 / JCM 11484 / NBRC 15589 / NCIMB 2235)</name>
    <dbReference type="NCBI Taxonomy" id="288705"/>
    <lineage>
        <taxon>Bacteria</taxon>
        <taxon>Bacillati</taxon>
        <taxon>Actinomycetota</taxon>
        <taxon>Actinomycetes</taxon>
        <taxon>Micrococcales</taxon>
        <taxon>Micrococcaceae</taxon>
        <taxon>Renibacterium</taxon>
    </lineage>
</organism>
<keyword evidence="4" id="KW-0443">Lipid metabolism</keyword>
<dbReference type="HOGENOM" id="CLU_000022_45_5_11"/>
<evidence type="ECO:0000256" key="3">
    <source>
        <dbReference type="ARBA" id="ARBA00022832"/>
    </source>
</evidence>